<evidence type="ECO:0000256" key="1">
    <source>
        <dbReference type="ARBA" id="ARBA00008270"/>
    </source>
</evidence>
<dbReference type="PIRSF" id="PIRSF016184">
    <property type="entry name" value="PhzC_PhzF"/>
    <property type="match status" value="1"/>
</dbReference>
<dbReference type="NCBIfam" id="TIGR00654">
    <property type="entry name" value="PhzF_family"/>
    <property type="match status" value="1"/>
</dbReference>
<comment type="caution">
    <text evidence="3">The sequence shown here is derived from an EMBL/GenBank/DDBJ whole genome shotgun (WGS) entry which is preliminary data.</text>
</comment>
<keyword evidence="4" id="KW-1185">Reference proteome</keyword>
<dbReference type="RefSeq" id="WP_377168397.1">
    <property type="nucleotide sequence ID" value="NZ_JBHTJC010000001.1"/>
</dbReference>
<sequence>MTQLDVRLYAAFAAAPFGGNIGAVVYEDEPLSAEVRQNIAAELAAPTTGFVAPDGNGSFHVHFHSSRCEMDMCGHVVVAIWSAMLKDGRISPGEYDLHTKAGTIPVEVGRDGTIWMSQPLPRYDLNEVRLEEIAPLLGLQTNAISNVSSSSTALRHLFVEVSDVNALAALCPKDEALRMLSTSNGIDTIGVWCWQGNEAGKAKIRLRDLCHGVGDPEEAASGTTNAALACHLYRSGRIKADSRGELCMMGEQGFEMGRPSKVETILNEDDRGLTRVRVGGKAQERMHGRYLIA</sequence>
<protein>
    <submittedName>
        <fullName evidence="3">PhzF family phenazine biosynthesis protein</fullName>
    </submittedName>
</protein>
<dbReference type="Gene3D" id="3.10.310.10">
    <property type="entry name" value="Diaminopimelate Epimerase, Chain A, domain 1"/>
    <property type="match status" value="2"/>
</dbReference>
<name>A0ABW7I4I3_9RHOB</name>
<evidence type="ECO:0000313" key="3">
    <source>
        <dbReference type="EMBL" id="MFH0253072.1"/>
    </source>
</evidence>
<organism evidence="3 4">
    <name type="scientific">Roseovarius aquimarinus</name>
    <dbReference type="NCBI Taxonomy" id="1229156"/>
    <lineage>
        <taxon>Bacteria</taxon>
        <taxon>Pseudomonadati</taxon>
        <taxon>Pseudomonadota</taxon>
        <taxon>Alphaproteobacteria</taxon>
        <taxon>Rhodobacterales</taxon>
        <taxon>Roseobacteraceae</taxon>
        <taxon>Roseovarius</taxon>
    </lineage>
</organism>
<dbReference type="SUPFAM" id="SSF54506">
    <property type="entry name" value="Diaminopimelate epimerase-like"/>
    <property type="match status" value="1"/>
</dbReference>
<dbReference type="InterPro" id="IPR003719">
    <property type="entry name" value="Phenazine_PhzF-like"/>
</dbReference>
<proteinExistence type="inferred from homology"/>
<dbReference type="PANTHER" id="PTHR13774">
    <property type="entry name" value="PHENAZINE BIOSYNTHESIS PROTEIN"/>
    <property type="match status" value="1"/>
</dbReference>
<dbReference type="Pfam" id="PF02567">
    <property type="entry name" value="PhzC-PhzF"/>
    <property type="match status" value="1"/>
</dbReference>
<dbReference type="PANTHER" id="PTHR13774:SF39">
    <property type="entry name" value="BIOSYNTHESIS PROTEIN, PUTATIVE-RELATED"/>
    <property type="match status" value="1"/>
</dbReference>
<evidence type="ECO:0000313" key="4">
    <source>
        <dbReference type="Proteomes" id="UP001607157"/>
    </source>
</evidence>
<reference evidence="3 4" key="1">
    <citation type="submission" date="2024-10" db="EMBL/GenBank/DDBJ databases">
        <authorList>
            <person name="Yang X.-N."/>
        </authorList>
    </citation>
    <scope>NUCLEOTIDE SEQUENCE [LARGE SCALE GENOMIC DNA]</scope>
    <source>
        <strain evidence="3 4">CAU 1059</strain>
    </source>
</reference>
<accession>A0ABW7I4I3</accession>
<gene>
    <name evidence="3" type="ORF">ACGRVM_04155</name>
</gene>
<dbReference type="EMBL" id="JBIHMM010000001">
    <property type="protein sequence ID" value="MFH0253072.1"/>
    <property type="molecule type" value="Genomic_DNA"/>
</dbReference>
<dbReference type="Proteomes" id="UP001607157">
    <property type="component" value="Unassembled WGS sequence"/>
</dbReference>
<keyword evidence="2" id="KW-0413">Isomerase</keyword>
<comment type="similarity">
    <text evidence="1">Belongs to the PhzF family.</text>
</comment>
<evidence type="ECO:0000256" key="2">
    <source>
        <dbReference type="ARBA" id="ARBA00023235"/>
    </source>
</evidence>